<protein>
    <submittedName>
        <fullName evidence="2">Uncharacterized protein</fullName>
    </submittedName>
</protein>
<reference evidence="2" key="1">
    <citation type="submission" date="2023-10" db="EMBL/GenBank/DDBJ databases">
        <title>Genome assemblies of two species of porcelain crab, Petrolisthes cinctipes and Petrolisthes manimaculis (Anomura: Porcellanidae).</title>
        <authorList>
            <person name="Angst P."/>
        </authorList>
    </citation>
    <scope>NUCLEOTIDE SEQUENCE</scope>
    <source>
        <strain evidence="2">PB745_01</strain>
        <tissue evidence="2">Gill</tissue>
    </source>
</reference>
<proteinExistence type="predicted"/>
<dbReference type="EMBL" id="JAWQEG010008810">
    <property type="protein sequence ID" value="KAK3849604.1"/>
    <property type="molecule type" value="Genomic_DNA"/>
</dbReference>
<dbReference type="Proteomes" id="UP001286313">
    <property type="component" value="Unassembled WGS sequence"/>
</dbReference>
<dbReference type="AlphaFoldDB" id="A0AAE1BIC8"/>
<evidence type="ECO:0000256" key="1">
    <source>
        <dbReference type="SAM" id="MobiDB-lite"/>
    </source>
</evidence>
<evidence type="ECO:0000313" key="3">
    <source>
        <dbReference type="Proteomes" id="UP001286313"/>
    </source>
</evidence>
<feature type="region of interest" description="Disordered" evidence="1">
    <location>
        <begin position="42"/>
        <end position="70"/>
    </location>
</feature>
<sequence length="70" mass="7271">MKEACSYCFLPSHQREGLIQAPNSGHNSLQGGGLLVFLPVPPHGVGGSGEETHGFGCARDPGEQPAEAEL</sequence>
<name>A0AAE1BIC8_PETCI</name>
<accession>A0AAE1BIC8</accession>
<keyword evidence="3" id="KW-1185">Reference proteome</keyword>
<comment type="caution">
    <text evidence="2">The sequence shown here is derived from an EMBL/GenBank/DDBJ whole genome shotgun (WGS) entry which is preliminary data.</text>
</comment>
<gene>
    <name evidence="2" type="ORF">Pcinc_043646</name>
</gene>
<evidence type="ECO:0000313" key="2">
    <source>
        <dbReference type="EMBL" id="KAK3849604.1"/>
    </source>
</evidence>
<organism evidence="2 3">
    <name type="scientific">Petrolisthes cinctipes</name>
    <name type="common">Flat porcelain crab</name>
    <dbReference type="NCBI Taxonomy" id="88211"/>
    <lineage>
        <taxon>Eukaryota</taxon>
        <taxon>Metazoa</taxon>
        <taxon>Ecdysozoa</taxon>
        <taxon>Arthropoda</taxon>
        <taxon>Crustacea</taxon>
        <taxon>Multicrustacea</taxon>
        <taxon>Malacostraca</taxon>
        <taxon>Eumalacostraca</taxon>
        <taxon>Eucarida</taxon>
        <taxon>Decapoda</taxon>
        <taxon>Pleocyemata</taxon>
        <taxon>Anomura</taxon>
        <taxon>Galatheoidea</taxon>
        <taxon>Porcellanidae</taxon>
        <taxon>Petrolisthes</taxon>
    </lineage>
</organism>